<evidence type="ECO:0000256" key="1">
    <source>
        <dbReference type="SAM" id="MobiDB-lite"/>
    </source>
</evidence>
<feature type="region of interest" description="Disordered" evidence="1">
    <location>
        <begin position="1"/>
        <end position="42"/>
    </location>
</feature>
<evidence type="ECO:0000313" key="3">
    <source>
        <dbReference type="Proteomes" id="UP000799423"/>
    </source>
</evidence>
<evidence type="ECO:0000313" key="2">
    <source>
        <dbReference type="EMBL" id="KAF2854579.1"/>
    </source>
</evidence>
<feature type="compositionally biased region" description="Polar residues" evidence="1">
    <location>
        <begin position="1"/>
        <end position="23"/>
    </location>
</feature>
<proteinExistence type="predicted"/>
<dbReference type="EMBL" id="MU006292">
    <property type="protein sequence ID" value="KAF2854579.1"/>
    <property type="molecule type" value="Genomic_DNA"/>
</dbReference>
<keyword evidence="3" id="KW-1185">Reference proteome</keyword>
<name>A0A6A7BJI8_9PLEO</name>
<organism evidence="2 3">
    <name type="scientific">Plenodomus tracheiphilus IPT5</name>
    <dbReference type="NCBI Taxonomy" id="1408161"/>
    <lineage>
        <taxon>Eukaryota</taxon>
        <taxon>Fungi</taxon>
        <taxon>Dikarya</taxon>
        <taxon>Ascomycota</taxon>
        <taxon>Pezizomycotina</taxon>
        <taxon>Dothideomycetes</taxon>
        <taxon>Pleosporomycetidae</taxon>
        <taxon>Pleosporales</taxon>
        <taxon>Pleosporineae</taxon>
        <taxon>Leptosphaeriaceae</taxon>
        <taxon>Plenodomus</taxon>
    </lineage>
</organism>
<sequence length="132" mass="14432">MPSSTNKRQLSPKSQTIATNISASRGKKRMMGADRAKQHTMSSEEGLALLEQAVQKYEDHMASMHKLAVIAKKGSEEVRRDSAMDTRGLSTEGVDDVTRNVKVDREASAKEAEVEAEDRAGDGDTNERVIGK</sequence>
<gene>
    <name evidence="2" type="ORF">T440DRAFT_514478</name>
</gene>
<accession>A0A6A7BJI8</accession>
<feature type="region of interest" description="Disordered" evidence="1">
    <location>
        <begin position="74"/>
        <end position="132"/>
    </location>
</feature>
<dbReference type="AlphaFoldDB" id="A0A6A7BJI8"/>
<reference evidence="2" key="1">
    <citation type="submission" date="2020-01" db="EMBL/GenBank/DDBJ databases">
        <authorList>
            <consortium name="DOE Joint Genome Institute"/>
            <person name="Haridas S."/>
            <person name="Albert R."/>
            <person name="Binder M."/>
            <person name="Bloem J."/>
            <person name="Labutti K."/>
            <person name="Salamov A."/>
            <person name="Andreopoulos B."/>
            <person name="Baker S.E."/>
            <person name="Barry K."/>
            <person name="Bills G."/>
            <person name="Bluhm B.H."/>
            <person name="Cannon C."/>
            <person name="Castanera R."/>
            <person name="Culley D.E."/>
            <person name="Daum C."/>
            <person name="Ezra D."/>
            <person name="Gonzalez J.B."/>
            <person name="Henrissat B."/>
            <person name="Kuo A."/>
            <person name="Liang C."/>
            <person name="Lipzen A."/>
            <person name="Lutzoni F."/>
            <person name="Magnuson J."/>
            <person name="Mondo S."/>
            <person name="Nolan M."/>
            <person name="Ohm R."/>
            <person name="Pangilinan J."/>
            <person name="Park H.-J."/>
            <person name="Ramirez L."/>
            <person name="Alfaro M."/>
            <person name="Sun H."/>
            <person name="Tritt A."/>
            <person name="Yoshinaga Y."/>
            <person name="Zwiers L.-H."/>
            <person name="Turgeon B.G."/>
            <person name="Goodwin S.B."/>
            <person name="Spatafora J.W."/>
            <person name="Crous P.W."/>
            <person name="Grigoriev I.V."/>
        </authorList>
    </citation>
    <scope>NUCLEOTIDE SEQUENCE</scope>
    <source>
        <strain evidence="2">IPT5</strain>
    </source>
</reference>
<dbReference type="Proteomes" id="UP000799423">
    <property type="component" value="Unassembled WGS sequence"/>
</dbReference>
<protein>
    <submittedName>
        <fullName evidence="2">Uncharacterized protein</fullName>
    </submittedName>
</protein>
<feature type="compositionally biased region" description="Basic and acidic residues" evidence="1">
    <location>
        <begin position="74"/>
        <end position="84"/>
    </location>
</feature>
<feature type="compositionally biased region" description="Basic and acidic residues" evidence="1">
    <location>
        <begin position="96"/>
        <end position="132"/>
    </location>
</feature>